<proteinExistence type="predicted"/>
<gene>
    <name evidence="2" type="ORF">RRG08_037791</name>
</gene>
<evidence type="ECO:0000313" key="3">
    <source>
        <dbReference type="Proteomes" id="UP001283361"/>
    </source>
</evidence>
<protein>
    <submittedName>
        <fullName evidence="2">Uncharacterized protein</fullName>
    </submittedName>
</protein>
<organism evidence="2 3">
    <name type="scientific">Elysia crispata</name>
    <name type="common">lettuce slug</name>
    <dbReference type="NCBI Taxonomy" id="231223"/>
    <lineage>
        <taxon>Eukaryota</taxon>
        <taxon>Metazoa</taxon>
        <taxon>Spiralia</taxon>
        <taxon>Lophotrochozoa</taxon>
        <taxon>Mollusca</taxon>
        <taxon>Gastropoda</taxon>
        <taxon>Heterobranchia</taxon>
        <taxon>Euthyneura</taxon>
        <taxon>Panpulmonata</taxon>
        <taxon>Sacoglossa</taxon>
        <taxon>Placobranchoidea</taxon>
        <taxon>Plakobranchidae</taxon>
        <taxon>Elysia</taxon>
    </lineage>
</organism>
<feature type="region of interest" description="Disordered" evidence="1">
    <location>
        <begin position="94"/>
        <end position="116"/>
    </location>
</feature>
<sequence length="116" mass="12418">MPNACCASDVKKPVLCIGSVKICYDQISGRSKAECLVPVCLTLELALFRLTVTGPDQTVSLRQDSNPGAGAQDSATLTATRSAWLHGRFAADLPTRHSEQSSPLKCRGLQGRQQDC</sequence>
<accession>A0AAE1BC83</accession>
<evidence type="ECO:0000313" key="2">
    <source>
        <dbReference type="EMBL" id="KAK3803478.1"/>
    </source>
</evidence>
<reference evidence="2" key="1">
    <citation type="journal article" date="2023" name="G3 (Bethesda)">
        <title>A reference genome for the long-term kleptoplast-retaining sea slug Elysia crispata morphotype clarki.</title>
        <authorList>
            <person name="Eastman K.E."/>
            <person name="Pendleton A.L."/>
            <person name="Shaikh M.A."/>
            <person name="Suttiyut T."/>
            <person name="Ogas R."/>
            <person name="Tomko P."/>
            <person name="Gavelis G."/>
            <person name="Widhalm J.R."/>
            <person name="Wisecaver J.H."/>
        </authorList>
    </citation>
    <scope>NUCLEOTIDE SEQUENCE</scope>
    <source>
        <strain evidence="2">ECLA1</strain>
    </source>
</reference>
<keyword evidence="3" id="KW-1185">Reference proteome</keyword>
<evidence type="ECO:0000256" key="1">
    <source>
        <dbReference type="SAM" id="MobiDB-lite"/>
    </source>
</evidence>
<comment type="caution">
    <text evidence="2">The sequence shown here is derived from an EMBL/GenBank/DDBJ whole genome shotgun (WGS) entry which is preliminary data.</text>
</comment>
<dbReference type="AlphaFoldDB" id="A0AAE1BC83"/>
<dbReference type="EMBL" id="JAWDGP010000122">
    <property type="protein sequence ID" value="KAK3803478.1"/>
    <property type="molecule type" value="Genomic_DNA"/>
</dbReference>
<name>A0AAE1BC83_9GAST</name>
<dbReference type="Proteomes" id="UP001283361">
    <property type="component" value="Unassembled WGS sequence"/>
</dbReference>